<dbReference type="InterPro" id="IPR001650">
    <property type="entry name" value="Helicase_C-like"/>
</dbReference>
<feature type="domain" description="Helicase ATP-binding" evidence="3">
    <location>
        <begin position="233"/>
        <end position="444"/>
    </location>
</feature>
<evidence type="ECO:0000256" key="2">
    <source>
        <dbReference type="SAM" id="MobiDB-lite"/>
    </source>
</evidence>
<dbReference type="InterPro" id="IPR049730">
    <property type="entry name" value="SNF2/RAD54-like_C"/>
</dbReference>
<dbReference type="InterPro" id="IPR014001">
    <property type="entry name" value="Helicase_ATP-bd"/>
</dbReference>
<accession>C1MSA6</accession>
<keyword evidence="1" id="KW-0378">Hydrolase</keyword>
<reference evidence="5 6" key="1">
    <citation type="journal article" date="2009" name="Science">
        <title>Green evolution and dynamic adaptations revealed by genomes of the marine picoeukaryotes Micromonas.</title>
        <authorList>
            <person name="Worden A.Z."/>
            <person name="Lee J.H."/>
            <person name="Mock T."/>
            <person name="Rouze P."/>
            <person name="Simmons M.P."/>
            <person name="Aerts A.L."/>
            <person name="Allen A.E."/>
            <person name="Cuvelier M.L."/>
            <person name="Derelle E."/>
            <person name="Everett M.V."/>
            <person name="Foulon E."/>
            <person name="Grimwood J."/>
            <person name="Gundlach H."/>
            <person name="Henrissat B."/>
            <person name="Napoli C."/>
            <person name="McDonald S.M."/>
            <person name="Parker M.S."/>
            <person name="Rombauts S."/>
            <person name="Salamov A."/>
            <person name="Von Dassow P."/>
            <person name="Badger J.H."/>
            <person name="Coutinho P.M."/>
            <person name="Demir E."/>
            <person name="Dubchak I."/>
            <person name="Gentemann C."/>
            <person name="Eikrem W."/>
            <person name="Gready J.E."/>
            <person name="John U."/>
            <person name="Lanier W."/>
            <person name="Lindquist E.A."/>
            <person name="Lucas S."/>
            <person name="Mayer K.F."/>
            <person name="Moreau H."/>
            <person name="Not F."/>
            <person name="Otillar R."/>
            <person name="Panaud O."/>
            <person name="Pangilinan J."/>
            <person name="Paulsen I."/>
            <person name="Piegu B."/>
            <person name="Poliakov A."/>
            <person name="Robbens S."/>
            <person name="Schmutz J."/>
            <person name="Toulza E."/>
            <person name="Wyss T."/>
            <person name="Zelensky A."/>
            <person name="Zhou K."/>
            <person name="Armbrust E.V."/>
            <person name="Bhattacharya D."/>
            <person name="Goodenough U.W."/>
            <person name="Van de Peer Y."/>
            <person name="Grigoriev I.V."/>
        </authorList>
    </citation>
    <scope>NUCLEOTIDE SEQUENCE [LARGE SCALE GENOMIC DNA]</scope>
    <source>
        <strain evidence="5 6">CCMP1545</strain>
    </source>
</reference>
<feature type="compositionally biased region" description="Acidic residues" evidence="2">
    <location>
        <begin position="48"/>
        <end position="60"/>
    </location>
</feature>
<dbReference type="Gene3D" id="3.40.50.10810">
    <property type="entry name" value="Tandem AAA-ATPase domain"/>
    <property type="match status" value="1"/>
</dbReference>
<dbReference type="OMA" id="STRNCES"/>
<dbReference type="OrthoDB" id="1738433at2759"/>
<dbReference type="CDD" id="cd18793">
    <property type="entry name" value="SF2_C_SNF"/>
    <property type="match status" value="1"/>
</dbReference>
<gene>
    <name evidence="5" type="ORF">MICPUCDRAFT_58412</name>
</gene>
<dbReference type="InterPro" id="IPR038718">
    <property type="entry name" value="SNF2-like_sf"/>
</dbReference>
<dbReference type="Pfam" id="PF00271">
    <property type="entry name" value="Helicase_C"/>
    <property type="match status" value="1"/>
</dbReference>
<dbReference type="InterPro" id="IPR000330">
    <property type="entry name" value="SNF2_N"/>
</dbReference>
<dbReference type="SUPFAM" id="SSF52540">
    <property type="entry name" value="P-loop containing nucleoside triphosphate hydrolases"/>
    <property type="match status" value="2"/>
</dbReference>
<dbReference type="KEGG" id="mpp:MICPUCDRAFT_58412"/>
<dbReference type="PROSITE" id="PS51194">
    <property type="entry name" value="HELICASE_CTER"/>
    <property type="match status" value="1"/>
</dbReference>
<feature type="compositionally biased region" description="Acidic residues" evidence="2">
    <location>
        <begin position="14"/>
        <end position="24"/>
    </location>
</feature>
<dbReference type="InterPro" id="IPR027417">
    <property type="entry name" value="P-loop_NTPase"/>
</dbReference>
<feature type="region of interest" description="Disordered" evidence="2">
    <location>
        <begin position="168"/>
        <end position="195"/>
    </location>
</feature>
<evidence type="ECO:0000259" key="4">
    <source>
        <dbReference type="PROSITE" id="PS51194"/>
    </source>
</evidence>
<dbReference type="PROSITE" id="PS51192">
    <property type="entry name" value="HELICASE_ATP_BIND_1"/>
    <property type="match status" value="1"/>
</dbReference>
<dbReference type="GeneID" id="9684088"/>
<dbReference type="Proteomes" id="UP000001876">
    <property type="component" value="Unassembled WGS sequence"/>
</dbReference>
<dbReference type="SMART" id="SM00487">
    <property type="entry name" value="DEXDc"/>
    <property type="match status" value="1"/>
</dbReference>
<dbReference type="Gene3D" id="3.40.50.300">
    <property type="entry name" value="P-loop containing nucleotide triphosphate hydrolases"/>
    <property type="match status" value="1"/>
</dbReference>
<feature type="domain" description="Helicase C-terminal" evidence="4">
    <location>
        <begin position="643"/>
        <end position="795"/>
    </location>
</feature>
<dbReference type="RefSeq" id="XP_003059017.1">
    <property type="nucleotide sequence ID" value="XM_003058971.1"/>
</dbReference>
<dbReference type="CDD" id="cd17919">
    <property type="entry name" value="DEXHc_Snf"/>
    <property type="match status" value="1"/>
</dbReference>
<proteinExistence type="predicted"/>
<dbReference type="PANTHER" id="PTHR10799">
    <property type="entry name" value="SNF2/RAD54 HELICASE FAMILY"/>
    <property type="match status" value="1"/>
</dbReference>
<feature type="compositionally biased region" description="Low complexity" evidence="2">
    <location>
        <begin position="63"/>
        <end position="78"/>
    </location>
</feature>
<sequence>MSTVRAKRKHVLDSDSDDDDDDSDAPVVVAATAPPAVAVAVAVAVADDGDDGDDVDDDDDARAATVRSAAAASAADASGRPRNRLKSRAASEQEIIALDVDGESGGGGGGGGGGGIDDRGVVVIDDDGNDDDDDDVVELLEEEDHALVHCAKISRRLRRALGQDDGDEYAPGASDGPLSPLGKANAKSSSNGVGGKKRRALVAVDDVVAVAGDGSFSANLKPYQMVGVNFLLLLDEEDVPGAILADEMGLGKTAQVRSIHWWGEKTLPKRTLAQIASGSGGGGGASGPGDAREEPALVVAPASLLENWKRELSRWAPALKVGFYHGAAGQNAVRAAAEAHAFQRENDTGERVSGGGAFDVIIACYSLFERDSADVKLHRKWLRSLRFSHLVLDEAHLVKNRNTQRAKRLDLVAARARRRVLLTGTPLQNNLRELESLIHLVLPGLLAEGALEGGIGQEGADETEAEAAARASRVKFILAPFILRRLKEEVARELIPKTHVKTIAEMTSGQRRSYESAVDAARAERRRQREGRGDGDSAGTNSSTNAPPSEKIKALFVHLRKIANHPLLVREKYTEEDVEEMSAVCHRKGAFGHEATLPMVRQHVRGLSDFALHQLCEDPQLGGALAHKALPAEAAFDASKTRKLETLLADLKSKGSRPLIFSQWKIVLDILEWALRERGHKFVRLDGSTAVEERQRICDAFNRDGSDIFAFLLSTRAGGQGLNLTGADVVVIHDCDFNPQIDRQAEDRSHRLGQTKPVTVYRLVTSGTVDERIVEIAEGKLALDAAILSDPKAMAAEENKAMHSILEDLLG</sequence>
<dbReference type="EMBL" id="GG663739">
    <property type="protein sequence ID" value="EEH57472.1"/>
    <property type="molecule type" value="Genomic_DNA"/>
</dbReference>
<dbReference type="GO" id="GO:0016787">
    <property type="term" value="F:hydrolase activity"/>
    <property type="evidence" value="ECO:0007669"/>
    <property type="project" value="UniProtKB-KW"/>
</dbReference>
<feature type="compositionally biased region" description="Polar residues" evidence="2">
    <location>
        <begin position="538"/>
        <end position="547"/>
    </location>
</feature>
<evidence type="ECO:0000259" key="3">
    <source>
        <dbReference type="PROSITE" id="PS51192"/>
    </source>
</evidence>
<evidence type="ECO:0000256" key="1">
    <source>
        <dbReference type="ARBA" id="ARBA00022801"/>
    </source>
</evidence>
<dbReference type="STRING" id="564608.C1MSA6"/>
<feature type="compositionally biased region" description="Basic residues" evidence="2">
    <location>
        <begin position="1"/>
        <end position="10"/>
    </location>
</feature>
<protein>
    <submittedName>
        <fullName evidence="5">SNF2 super family</fullName>
    </submittedName>
</protein>
<name>C1MSA6_MICPC</name>
<feature type="region of interest" description="Disordered" evidence="2">
    <location>
        <begin position="1"/>
        <end position="33"/>
    </location>
</feature>
<dbReference type="AlphaFoldDB" id="C1MSA6"/>
<organism evidence="6">
    <name type="scientific">Micromonas pusilla (strain CCMP1545)</name>
    <name type="common">Picoplanktonic green alga</name>
    <dbReference type="NCBI Taxonomy" id="564608"/>
    <lineage>
        <taxon>Eukaryota</taxon>
        <taxon>Viridiplantae</taxon>
        <taxon>Chlorophyta</taxon>
        <taxon>Mamiellophyceae</taxon>
        <taxon>Mamiellales</taxon>
        <taxon>Mamiellaceae</taxon>
        <taxon>Micromonas</taxon>
    </lineage>
</organism>
<dbReference type="Pfam" id="PF00176">
    <property type="entry name" value="SNF2-rel_dom"/>
    <property type="match status" value="1"/>
</dbReference>
<dbReference type="GO" id="GO:0005524">
    <property type="term" value="F:ATP binding"/>
    <property type="evidence" value="ECO:0007669"/>
    <property type="project" value="InterPro"/>
</dbReference>
<keyword evidence="6" id="KW-1185">Reference proteome</keyword>
<feature type="compositionally biased region" description="Gly residues" evidence="2">
    <location>
        <begin position="103"/>
        <end position="115"/>
    </location>
</feature>
<dbReference type="SMART" id="SM00490">
    <property type="entry name" value="HELICc"/>
    <property type="match status" value="1"/>
</dbReference>
<feature type="region of interest" description="Disordered" evidence="2">
    <location>
        <begin position="506"/>
        <end position="549"/>
    </location>
</feature>
<feature type="region of interest" description="Disordered" evidence="2">
    <location>
        <begin position="48"/>
        <end position="117"/>
    </location>
</feature>
<dbReference type="eggNOG" id="KOG0389">
    <property type="taxonomic scope" value="Eukaryota"/>
</dbReference>
<evidence type="ECO:0000313" key="5">
    <source>
        <dbReference type="EMBL" id="EEH57472.1"/>
    </source>
</evidence>
<evidence type="ECO:0000313" key="6">
    <source>
        <dbReference type="Proteomes" id="UP000001876"/>
    </source>
</evidence>